<accession>R8BKV3</accession>
<gene>
    <name evidence="2" type="ORF">UCRPA7_4537</name>
</gene>
<dbReference type="GeneID" id="19324998"/>
<dbReference type="EMBL" id="KB933120">
    <property type="protein sequence ID" value="EON99941.1"/>
    <property type="molecule type" value="Genomic_DNA"/>
</dbReference>
<reference evidence="3" key="1">
    <citation type="journal article" date="2013" name="Genome Announc.">
        <title>Draft genome sequence of the ascomycete Phaeoacremonium aleophilum strain UCR-PA7, a causal agent of the esca disease complex in grapevines.</title>
        <authorList>
            <person name="Blanco-Ulate B."/>
            <person name="Rolshausen P."/>
            <person name="Cantu D."/>
        </authorList>
    </citation>
    <scope>NUCLEOTIDE SEQUENCE [LARGE SCALE GENOMIC DNA]</scope>
    <source>
        <strain evidence="3">UCR-PA7</strain>
    </source>
</reference>
<protein>
    <submittedName>
        <fullName evidence="2">Uncharacterized protein</fullName>
    </submittedName>
</protein>
<sequence length="553" mass="61553">MALPITQAPGHQHYTFPLCEKLQDAAVVGLLVAQIQDAGLGNTYTAVEFGHLVHDEGHKYLTQHTGNMNGDEWAQKAVENAITTWNAVSGQTKMLRDHHQLPRTIRQLLHMQQPTSDSKDHARFVTGCSVVGPAVGFLGSHRQYNVNYWQTYDQKYPHLSHVGVTAGRLSTVILLSNHLDLIVPCLQPGCPIRIERKHLMKHNKTAHGNADIACPLQAQHPCKFTANRRFDAVRDHMWSTHDFYYLGDPMEYTDDENHLKRKSAPTLQGHLYFDLGLLRSLKFVLGNLDAQLVAVASVSPYQVTPRQDRLNHTTGDPFNVGDELVKQLIKVRVELGREWYVAIAAIVRELFVQDEYKIRFPAMVSQQTTHAVQGPQPVASQPAASQNSVSASLVVHSTTSQDMGAQQTADGSMDTQALPAQDMAPQQDADEFMNDQDLPAQDMFSQQGADGFMGDQTMQPHYPSPQQATDRLLYGQGMPIQHPTFRPGAYEFTAGHFVATQEMGHQNNGDASQPPQSVDPVRFSPTFHPRLVDPAMYEAIQKSPKPADNEPNE</sequence>
<organism evidence="2 3">
    <name type="scientific">Phaeoacremonium minimum (strain UCR-PA7)</name>
    <name type="common">Esca disease fungus</name>
    <name type="synonym">Togninia minima</name>
    <dbReference type="NCBI Taxonomy" id="1286976"/>
    <lineage>
        <taxon>Eukaryota</taxon>
        <taxon>Fungi</taxon>
        <taxon>Dikarya</taxon>
        <taxon>Ascomycota</taxon>
        <taxon>Pezizomycotina</taxon>
        <taxon>Sordariomycetes</taxon>
        <taxon>Sordariomycetidae</taxon>
        <taxon>Togniniales</taxon>
        <taxon>Togniniaceae</taxon>
        <taxon>Phaeoacremonium</taxon>
    </lineage>
</organism>
<dbReference type="RefSeq" id="XP_007915281.1">
    <property type="nucleotide sequence ID" value="XM_007917090.1"/>
</dbReference>
<keyword evidence="3" id="KW-1185">Reference proteome</keyword>
<dbReference type="AlphaFoldDB" id="R8BKV3"/>
<dbReference type="HOGENOM" id="CLU_492734_0_0_1"/>
<feature type="compositionally biased region" description="Polar residues" evidence="1">
    <location>
        <begin position="504"/>
        <end position="516"/>
    </location>
</feature>
<proteinExistence type="predicted"/>
<dbReference type="KEGG" id="tmn:UCRPA7_4537"/>
<evidence type="ECO:0000256" key="1">
    <source>
        <dbReference type="SAM" id="MobiDB-lite"/>
    </source>
</evidence>
<evidence type="ECO:0000313" key="3">
    <source>
        <dbReference type="Proteomes" id="UP000014074"/>
    </source>
</evidence>
<name>R8BKV3_PHAM7</name>
<evidence type="ECO:0000313" key="2">
    <source>
        <dbReference type="EMBL" id="EON99941.1"/>
    </source>
</evidence>
<feature type="region of interest" description="Disordered" evidence="1">
    <location>
        <begin position="504"/>
        <end position="528"/>
    </location>
</feature>
<dbReference type="Proteomes" id="UP000014074">
    <property type="component" value="Unassembled WGS sequence"/>
</dbReference>